<dbReference type="Pfam" id="PF08281">
    <property type="entry name" value="Sigma70_r4_2"/>
    <property type="match status" value="1"/>
</dbReference>
<proteinExistence type="inferred from homology"/>
<keyword evidence="9" id="KW-1185">Reference proteome</keyword>
<dbReference type="Gene3D" id="1.10.10.10">
    <property type="entry name" value="Winged helix-like DNA-binding domain superfamily/Winged helix DNA-binding domain"/>
    <property type="match status" value="1"/>
</dbReference>
<dbReference type="CDD" id="cd06171">
    <property type="entry name" value="Sigma70_r4"/>
    <property type="match status" value="1"/>
</dbReference>
<evidence type="ECO:0000256" key="4">
    <source>
        <dbReference type="ARBA" id="ARBA00023125"/>
    </source>
</evidence>
<evidence type="ECO:0000259" key="6">
    <source>
        <dbReference type="Pfam" id="PF04542"/>
    </source>
</evidence>
<feature type="domain" description="RNA polymerase sigma-70 region 2" evidence="6">
    <location>
        <begin position="20"/>
        <end position="86"/>
    </location>
</feature>
<evidence type="ECO:0000313" key="8">
    <source>
        <dbReference type="EMBL" id="SHH18220.1"/>
    </source>
</evidence>
<dbReference type="Pfam" id="PF04542">
    <property type="entry name" value="Sigma70_r2"/>
    <property type="match status" value="1"/>
</dbReference>
<dbReference type="InterPro" id="IPR014284">
    <property type="entry name" value="RNA_pol_sigma-70_dom"/>
</dbReference>
<dbReference type="SUPFAM" id="SSF88659">
    <property type="entry name" value="Sigma3 and sigma4 domains of RNA polymerase sigma factors"/>
    <property type="match status" value="1"/>
</dbReference>
<evidence type="ECO:0000256" key="3">
    <source>
        <dbReference type="ARBA" id="ARBA00023082"/>
    </source>
</evidence>
<dbReference type="Gene3D" id="1.10.1740.10">
    <property type="match status" value="1"/>
</dbReference>
<keyword evidence="5" id="KW-0804">Transcription</keyword>
<evidence type="ECO:0000256" key="5">
    <source>
        <dbReference type="ARBA" id="ARBA00023163"/>
    </source>
</evidence>
<gene>
    <name evidence="8" type="ORF">SAMN02746098_00381</name>
</gene>
<dbReference type="InterPro" id="IPR013325">
    <property type="entry name" value="RNA_pol_sigma_r2"/>
</dbReference>
<feature type="domain" description="RNA polymerase sigma factor 70 region 4 type 2" evidence="7">
    <location>
        <begin position="114"/>
        <end position="166"/>
    </location>
</feature>
<sequence>MIADNITVSSARSEAFSEVYIKYYSKLYKYTVYRVGDPNVAEDLVSEVFEKVLVKYHTYNSEKGMFSTWLFTIASNTIINYHKRNGSKTEPINLEKVEYKSQLEDLIIDRELKELLLKAIMYLEEHQRNIIAFKFGACLTNRQIARMMRLTESNVGTILYRSLKKLRDILKEQGVVY</sequence>
<dbReference type="GO" id="GO:0006352">
    <property type="term" value="P:DNA-templated transcription initiation"/>
    <property type="evidence" value="ECO:0007669"/>
    <property type="project" value="InterPro"/>
</dbReference>
<dbReference type="GO" id="GO:0016987">
    <property type="term" value="F:sigma factor activity"/>
    <property type="evidence" value="ECO:0007669"/>
    <property type="project" value="UniProtKB-KW"/>
</dbReference>
<name>A0A1M5QWU6_9FIRM</name>
<dbReference type="InterPro" id="IPR036388">
    <property type="entry name" value="WH-like_DNA-bd_sf"/>
</dbReference>
<dbReference type="AlphaFoldDB" id="A0A1M5QWU6"/>
<keyword evidence="4" id="KW-0238">DNA-binding</keyword>
<dbReference type="EMBL" id="FQXJ01000003">
    <property type="protein sequence ID" value="SHH18220.1"/>
    <property type="molecule type" value="Genomic_DNA"/>
</dbReference>
<organism evidence="8 9">
    <name type="scientific">Desulfosporosinus lacus DSM 15449</name>
    <dbReference type="NCBI Taxonomy" id="1121420"/>
    <lineage>
        <taxon>Bacteria</taxon>
        <taxon>Bacillati</taxon>
        <taxon>Bacillota</taxon>
        <taxon>Clostridia</taxon>
        <taxon>Eubacteriales</taxon>
        <taxon>Desulfitobacteriaceae</taxon>
        <taxon>Desulfosporosinus</taxon>
    </lineage>
</organism>
<dbReference type="PANTHER" id="PTHR43133:SF8">
    <property type="entry name" value="RNA POLYMERASE SIGMA FACTOR HI_1459-RELATED"/>
    <property type="match status" value="1"/>
</dbReference>
<evidence type="ECO:0000256" key="2">
    <source>
        <dbReference type="ARBA" id="ARBA00023015"/>
    </source>
</evidence>
<comment type="similarity">
    <text evidence="1">Belongs to the sigma-70 factor family. ECF subfamily.</text>
</comment>
<dbReference type="SUPFAM" id="SSF88946">
    <property type="entry name" value="Sigma2 domain of RNA polymerase sigma factors"/>
    <property type="match status" value="1"/>
</dbReference>
<protein>
    <submittedName>
        <fullName evidence="8">RNA polymerase sigma-70 factor, ECF subfamily</fullName>
    </submittedName>
</protein>
<dbReference type="InterPro" id="IPR007627">
    <property type="entry name" value="RNA_pol_sigma70_r2"/>
</dbReference>
<evidence type="ECO:0000313" key="9">
    <source>
        <dbReference type="Proteomes" id="UP000183954"/>
    </source>
</evidence>
<dbReference type="RefSeq" id="WP_207650019.1">
    <property type="nucleotide sequence ID" value="NZ_FQXJ01000003.1"/>
</dbReference>
<dbReference type="InterPro" id="IPR013249">
    <property type="entry name" value="RNA_pol_sigma70_r4_t2"/>
</dbReference>
<accession>A0A1M5QWU6</accession>
<dbReference type="Proteomes" id="UP000183954">
    <property type="component" value="Unassembled WGS sequence"/>
</dbReference>
<keyword evidence="2" id="KW-0805">Transcription regulation</keyword>
<dbReference type="GO" id="GO:0003677">
    <property type="term" value="F:DNA binding"/>
    <property type="evidence" value="ECO:0007669"/>
    <property type="project" value="UniProtKB-KW"/>
</dbReference>
<dbReference type="STRING" id="1121420.SAMN02746098_00381"/>
<reference evidence="9" key="1">
    <citation type="submission" date="2016-11" db="EMBL/GenBank/DDBJ databases">
        <authorList>
            <person name="Varghese N."/>
            <person name="Submissions S."/>
        </authorList>
    </citation>
    <scope>NUCLEOTIDE SEQUENCE [LARGE SCALE GENOMIC DNA]</scope>
    <source>
        <strain evidence="9">DSM 15449</strain>
    </source>
</reference>
<evidence type="ECO:0000256" key="1">
    <source>
        <dbReference type="ARBA" id="ARBA00010641"/>
    </source>
</evidence>
<dbReference type="NCBIfam" id="TIGR02937">
    <property type="entry name" value="sigma70-ECF"/>
    <property type="match status" value="1"/>
</dbReference>
<keyword evidence="3" id="KW-0731">Sigma factor</keyword>
<evidence type="ECO:0000259" key="7">
    <source>
        <dbReference type="Pfam" id="PF08281"/>
    </source>
</evidence>
<dbReference type="PANTHER" id="PTHR43133">
    <property type="entry name" value="RNA POLYMERASE ECF-TYPE SIGMA FACTO"/>
    <property type="match status" value="1"/>
</dbReference>
<dbReference type="InterPro" id="IPR013324">
    <property type="entry name" value="RNA_pol_sigma_r3/r4-like"/>
</dbReference>
<dbReference type="InterPro" id="IPR039425">
    <property type="entry name" value="RNA_pol_sigma-70-like"/>
</dbReference>